<dbReference type="KEGG" id="gan:UMN179_01042"/>
<name>F4HFM9_GALAU</name>
<sequence>MWHTARRFYCHKKNSVKNAPHFSGSLKSSETLLQRKLAMAGDQTHCQF</sequence>
<dbReference type="HOGENOM" id="CLU_3153196_0_0_6"/>
<reference evidence="1 2" key="1">
    <citation type="journal article" date="2011" name="J. Bacteriol.">
        <title>Complete genome sequence of Gallibacterium anatis strain UMN179, isolated from a laying hen with peritonitis.</title>
        <authorList>
            <person name="Johnson T.J."/>
            <person name="Fernandez-Alarcon C."/>
            <person name="Bojesen A.M."/>
            <person name="Nolan L.K."/>
            <person name="Trampel D.W."/>
            <person name="Seemann T."/>
        </authorList>
    </citation>
    <scope>NUCLEOTIDE SEQUENCE [LARGE SCALE GENOMIC DNA]</scope>
    <source>
        <strain evidence="1 2">UMN179</strain>
    </source>
</reference>
<dbReference type="EMBL" id="CP002667">
    <property type="protein sequence ID" value="AEC17070.1"/>
    <property type="molecule type" value="Genomic_DNA"/>
</dbReference>
<dbReference type="STRING" id="1005058.UMN179_01042"/>
<organism evidence="1 2">
    <name type="scientific">Gallibacterium anatis (strain UMN179)</name>
    <name type="common">Pasteurella anatis</name>
    <dbReference type="NCBI Taxonomy" id="1005058"/>
    <lineage>
        <taxon>Bacteria</taxon>
        <taxon>Pseudomonadati</taxon>
        <taxon>Pseudomonadota</taxon>
        <taxon>Gammaproteobacteria</taxon>
        <taxon>Pasteurellales</taxon>
        <taxon>Pasteurellaceae</taxon>
        <taxon>Gallibacterium</taxon>
    </lineage>
</organism>
<dbReference type="AlphaFoldDB" id="F4HFM9"/>
<evidence type="ECO:0000313" key="2">
    <source>
        <dbReference type="Proteomes" id="UP000006908"/>
    </source>
</evidence>
<evidence type="ECO:0000313" key="1">
    <source>
        <dbReference type="EMBL" id="AEC17070.1"/>
    </source>
</evidence>
<accession>F4HFM9</accession>
<dbReference type="Proteomes" id="UP000006908">
    <property type="component" value="Chromosome"/>
</dbReference>
<gene>
    <name evidence="1" type="ordered locus">UMN179_01042</name>
</gene>
<protein>
    <submittedName>
        <fullName evidence="1">Uncharacterized protein</fullName>
    </submittedName>
</protein>
<proteinExistence type="predicted"/>